<dbReference type="EMBL" id="JABDTM020028183">
    <property type="protein sequence ID" value="KAH0809369.1"/>
    <property type="molecule type" value="Genomic_DNA"/>
</dbReference>
<name>A0A8J6H6X9_TENMO</name>
<evidence type="ECO:0000313" key="2">
    <source>
        <dbReference type="EMBL" id="KAH0809369.1"/>
    </source>
</evidence>
<reference evidence="2" key="2">
    <citation type="submission" date="2021-08" db="EMBL/GenBank/DDBJ databases">
        <authorList>
            <person name="Eriksson T."/>
        </authorList>
    </citation>
    <scope>NUCLEOTIDE SEQUENCE</scope>
    <source>
        <strain evidence="2">Stoneville</strain>
        <tissue evidence="2">Whole head</tissue>
    </source>
</reference>
<dbReference type="AlphaFoldDB" id="A0A8J6H6X9"/>
<keyword evidence="3" id="KW-1185">Reference proteome</keyword>
<feature type="region of interest" description="Disordered" evidence="1">
    <location>
        <begin position="102"/>
        <end position="143"/>
    </location>
</feature>
<accession>A0A8J6H6X9</accession>
<evidence type="ECO:0000256" key="1">
    <source>
        <dbReference type="SAM" id="MobiDB-lite"/>
    </source>
</evidence>
<dbReference type="Proteomes" id="UP000719412">
    <property type="component" value="Unassembled WGS sequence"/>
</dbReference>
<gene>
    <name evidence="2" type="ORF">GEV33_013421</name>
</gene>
<sequence>MSNTLEIRASTLTRPPRIDLSRFLPRRSRSSSRSIILDHCTLSLHPGGVQAGKQRIAHNGNHKLQKPPSAVEDSCGVLTERRHMKVRTEAASEVVDVRRLALSSAGAPPPRGKLVSTRGRLRKGTRQEKRIWSDDVESQFQAE</sequence>
<organism evidence="2 3">
    <name type="scientific">Tenebrio molitor</name>
    <name type="common">Yellow mealworm beetle</name>
    <dbReference type="NCBI Taxonomy" id="7067"/>
    <lineage>
        <taxon>Eukaryota</taxon>
        <taxon>Metazoa</taxon>
        <taxon>Ecdysozoa</taxon>
        <taxon>Arthropoda</taxon>
        <taxon>Hexapoda</taxon>
        <taxon>Insecta</taxon>
        <taxon>Pterygota</taxon>
        <taxon>Neoptera</taxon>
        <taxon>Endopterygota</taxon>
        <taxon>Coleoptera</taxon>
        <taxon>Polyphaga</taxon>
        <taxon>Cucujiformia</taxon>
        <taxon>Tenebrionidae</taxon>
        <taxon>Tenebrio</taxon>
    </lineage>
</organism>
<reference evidence="2" key="1">
    <citation type="journal article" date="2020" name="J Insects Food Feed">
        <title>The yellow mealworm (Tenebrio molitor) genome: a resource for the emerging insects as food and feed industry.</title>
        <authorList>
            <person name="Eriksson T."/>
            <person name="Andere A."/>
            <person name="Kelstrup H."/>
            <person name="Emery V."/>
            <person name="Picard C."/>
        </authorList>
    </citation>
    <scope>NUCLEOTIDE SEQUENCE</scope>
    <source>
        <strain evidence="2">Stoneville</strain>
        <tissue evidence="2">Whole head</tissue>
    </source>
</reference>
<protein>
    <submittedName>
        <fullName evidence="2">Uncharacterized protein</fullName>
    </submittedName>
</protein>
<evidence type="ECO:0000313" key="3">
    <source>
        <dbReference type="Proteomes" id="UP000719412"/>
    </source>
</evidence>
<proteinExistence type="predicted"/>
<comment type="caution">
    <text evidence="2">The sequence shown here is derived from an EMBL/GenBank/DDBJ whole genome shotgun (WGS) entry which is preliminary data.</text>
</comment>